<dbReference type="SMART" id="SM00034">
    <property type="entry name" value="CLECT"/>
    <property type="match status" value="1"/>
</dbReference>
<proteinExistence type="predicted"/>
<dbReference type="PROSITE" id="PS51257">
    <property type="entry name" value="PROKAR_LIPOPROTEIN"/>
    <property type="match status" value="1"/>
</dbReference>
<gene>
    <name evidence="2" type="ORF">Q5P01_004447</name>
</gene>
<sequence>MKMDMILLGVLSLSGCFICSTCVFHQYHFVNVSMNWFQAQNYCRHTYTDLATTENTEELNQLISTVSSAGYSSQVWIGLYYNSTEMWTNYIGTDYLNWVNQARNDSLFVHFTVAKEFQKAATGITIAQLNVRSQLVLVNETVDWFSAWRYCRENYTDLVTDSTNLVPNGSQAWIGLIYQASSYWSDGSNSSFRYWDKPAYQYNLMQDLCAVADLQRSGKWIFVPRGTTLPFVCYSKLCFSLCLSVLKLRITSAVDLNDPDVKENLLKQFQERLQEKGVTGVTLKWREQPDGKVFHKEEETDARHDEC</sequence>
<dbReference type="PROSITE" id="PS50041">
    <property type="entry name" value="C_TYPE_LECTIN_2"/>
    <property type="match status" value="2"/>
</dbReference>
<comment type="caution">
    <text evidence="2">The sequence shown here is derived from an EMBL/GenBank/DDBJ whole genome shotgun (WGS) entry which is preliminary data.</text>
</comment>
<reference evidence="2" key="1">
    <citation type="submission" date="2023-07" db="EMBL/GenBank/DDBJ databases">
        <title>Chromosome-level Genome Assembly of Striped Snakehead (Channa striata).</title>
        <authorList>
            <person name="Liu H."/>
        </authorList>
    </citation>
    <scope>NUCLEOTIDE SEQUENCE</scope>
    <source>
        <strain evidence="2">Gz</strain>
        <tissue evidence="2">Muscle</tissue>
    </source>
</reference>
<dbReference type="Pfam" id="PF00059">
    <property type="entry name" value="Lectin_C"/>
    <property type="match status" value="1"/>
</dbReference>
<evidence type="ECO:0000313" key="2">
    <source>
        <dbReference type="EMBL" id="KAK2859827.1"/>
    </source>
</evidence>
<organism evidence="2 3">
    <name type="scientific">Channa striata</name>
    <name type="common">Snakehead murrel</name>
    <name type="synonym">Ophicephalus striatus</name>
    <dbReference type="NCBI Taxonomy" id="64152"/>
    <lineage>
        <taxon>Eukaryota</taxon>
        <taxon>Metazoa</taxon>
        <taxon>Chordata</taxon>
        <taxon>Craniata</taxon>
        <taxon>Vertebrata</taxon>
        <taxon>Euteleostomi</taxon>
        <taxon>Actinopterygii</taxon>
        <taxon>Neopterygii</taxon>
        <taxon>Teleostei</taxon>
        <taxon>Neoteleostei</taxon>
        <taxon>Acanthomorphata</taxon>
        <taxon>Anabantaria</taxon>
        <taxon>Anabantiformes</taxon>
        <taxon>Channoidei</taxon>
        <taxon>Channidae</taxon>
        <taxon>Channa</taxon>
    </lineage>
</organism>
<feature type="domain" description="C-type lectin" evidence="1">
    <location>
        <begin position="144"/>
        <end position="234"/>
    </location>
</feature>
<evidence type="ECO:0000313" key="3">
    <source>
        <dbReference type="Proteomes" id="UP001187415"/>
    </source>
</evidence>
<dbReference type="InterPro" id="IPR016186">
    <property type="entry name" value="C-type_lectin-like/link_sf"/>
</dbReference>
<keyword evidence="3" id="KW-1185">Reference proteome</keyword>
<dbReference type="Proteomes" id="UP001187415">
    <property type="component" value="Unassembled WGS sequence"/>
</dbReference>
<dbReference type="PANTHER" id="PTHR45784">
    <property type="entry name" value="C-TYPE LECTIN DOMAIN FAMILY 20 MEMBER A-RELATED"/>
    <property type="match status" value="1"/>
</dbReference>
<name>A0AA88NLC2_CHASR</name>
<dbReference type="PANTHER" id="PTHR45784:SF3">
    <property type="entry name" value="C-TYPE LECTIN DOMAIN FAMILY 4 MEMBER K-LIKE-RELATED"/>
    <property type="match status" value="1"/>
</dbReference>
<dbReference type="AlphaFoldDB" id="A0AA88NLC2"/>
<dbReference type="EMBL" id="JAUPFM010000002">
    <property type="protein sequence ID" value="KAK2859827.1"/>
    <property type="molecule type" value="Genomic_DNA"/>
</dbReference>
<dbReference type="InterPro" id="IPR001304">
    <property type="entry name" value="C-type_lectin-like"/>
</dbReference>
<feature type="domain" description="C-type lectin" evidence="1">
    <location>
        <begin position="27"/>
        <end position="98"/>
    </location>
</feature>
<evidence type="ECO:0000259" key="1">
    <source>
        <dbReference type="PROSITE" id="PS50041"/>
    </source>
</evidence>
<dbReference type="Gene3D" id="3.10.100.10">
    <property type="entry name" value="Mannose-Binding Protein A, subunit A"/>
    <property type="match status" value="2"/>
</dbReference>
<dbReference type="SUPFAM" id="SSF56436">
    <property type="entry name" value="C-type lectin-like"/>
    <property type="match status" value="2"/>
</dbReference>
<protein>
    <recommendedName>
        <fullName evidence="1">C-type lectin domain-containing protein</fullName>
    </recommendedName>
</protein>
<dbReference type="InterPro" id="IPR016187">
    <property type="entry name" value="CTDL_fold"/>
</dbReference>
<accession>A0AA88NLC2</accession>